<proteinExistence type="predicted"/>
<accession>A0ACC2UPQ2</accession>
<sequence length="371" mass="40133">MSLAAFNATRLAKSAPGLHLACDLTSGSPLDTAVSSPIGFSDPSSDGLILSGDPQALSLGEAKLLMESILAQSSGDIFELSGIHYDQLIHDEFTNLKLDGKVIPTYHSIIDYSSSGLHETRPYCTVPSDVGNPNIPLHERALYYITLNPLLLETPGISRPCKSIPQPSDIPYPYCAAVALAYDYLTVLKSQPSIYYKFIASLQGKYYLSPVELEILEITPLLYLFGVTPPTVPIKTASAEVHVVPSAQEGRDAVETPSSEKPLKRKRPIQEGPVKVFKCEGVGCSKVYKQPNGLKYHLASRKCVANPGEAIKPFKCDFLDCPFSSLTQSGLKQHKKKHIKTDSASPDLKVAQTASPAIDLQVPSVTPIPTI</sequence>
<evidence type="ECO:0000313" key="1">
    <source>
        <dbReference type="EMBL" id="KAJ9088767.1"/>
    </source>
</evidence>
<organism evidence="1 2">
    <name type="scientific">Entomophthora muscae</name>
    <dbReference type="NCBI Taxonomy" id="34485"/>
    <lineage>
        <taxon>Eukaryota</taxon>
        <taxon>Fungi</taxon>
        <taxon>Fungi incertae sedis</taxon>
        <taxon>Zoopagomycota</taxon>
        <taxon>Entomophthoromycotina</taxon>
        <taxon>Entomophthoromycetes</taxon>
        <taxon>Entomophthorales</taxon>
        <taxon>Entomophthoraceae</taxon>
        <taxon>Entomophthora</taxon>
    </lineage>
</organism>
<keyword evidence="2" id="KW-1185">Reference proteome</keyword>
<gene>
    <name evidence="1" type="ORF">DSO57_1019919</name>
</gene>
<comment type="caution">
    <text evidence="1">The sequence shown here is derived from an EMBL/GenBank/DDBJ whole genome shotgun (WGS) entry which is preliminary data.</text>
</comment>
<dbReference type="Proteomes" id="UP001165960">
    <property type="component" value="Unassembled WGS sequence"/>
</dbReference>
<protein>
    <submittedName>
        <fullName evidence="1">Uncharacterized protein</fullName>
    </submittedName>
</protein>
<dbReference type="EMBL" id="QTSX02000091">
    <property type="protein sequence ID" value="KAJ9088767.1"/>
    <property type="molecule type" value="Genomic_DNA"/>
</dbReference>
<evidence type="ECO:0000313" key="2">
    <source>
        <dbReference type="Proteomes" id="UP001165960"/>
    </source>
</evidence>
<reference evidence="1" key="1">
    <citation type="submission" date="2022-04" db="EMBL/GenBank/DDBJ databases">
        <title>Genome of the entomopathogenic fungus Entomophthora muscae.</title>
        <authorList>
            <person name="Elya C."/>
            <person name="Lovett B.R."/>
            <person name="Lee E."/>
            <person name="Macias A.M."/>
            <person name="Hajek A.E."/>
            <person name="De Bivort B.L."/>
            <person name="Kasson M.T."/>
            <person name="De Fine Licht H.H."/>
            <person name="Stajich J.E."/>
        </authorList>
    </citation>
    <scope>NUCLEOTIDE SEQUENCE</scope>
    <source>
        <strain evidence="1">Berkeley</strain>
    </source>
</reference>
<name>A0ACC2UPQ2_9FUNG</name>